<evidence type="ECO:0000256" key="1">
    <source>
        <dbReference type="ARBA" id="ARBA00022532"/>
    </source>
</evidence>
<dbReference type="InterPro" id="IPR036291">
    <property type="entry name" value="NAD(P)-bd_dom_sf"/>
</dbReference>
<sequence>MTDGLRRLLAPRSIAVVGGGAWCRNVIRAATEFGFDGPIWPVHPTRTEVAGLPAVPGVDALPDAPDAAFVGVNHAATLDVIAALDARGAGGAVAFASGFGEVEDADAGDRQARLVEVAGEMPVIGPNCYGFVNALDRAALWPDQHGLVPVARGVAIVTQSSNIAINMTMQRRGLPIAAIVTAGNQAQLGLADLGEALLRDDRITALGLHIEGVGDLRAFERMAATARALGKPVVVLKAGRSAAAREATLSHTASLAGSSAGASALFRRLGCVETEGIAAFLETLKFLHVTGPLKGGRLASMSCSGGEASLIADAVEGLPGLDWAPMTEAQRTGLAEALGPRVTLANPLDYHTYIWNDVPAMTRAYAAMLAGPQDLTLIVADFPRADRCDPADWACIVDAARDAQAKAGGRLALIASLPDTMPEDVVAALAPHGIACLSGLTEGLEAVRLAATPGPATTPDPVLLATEPRDPVRVEEGTAKDWLAAHGVPVPRRARARDAAEIADAARALTVPLVLKGEGVAHKSEAGAVRLGLTSPDAVRAAAEEMAAPGFLVEEQIEGGVAEILVGVVRDPAHGFVLTLGAGGVLTEMLRDTVSMLVPASRAEVEQGLNGLRVATLLDGYRGRPAGAKAALLDLVMAVQAAVIADAARLNEVEINPVIVTPDRAVAVDALIERGDMRDE</sequence>
<accession>A0A0L1JUT7</accession>
<dbReference type="SUPFAM" id="SSF51735">
    <property type="entry name" value="NAD(P)-binding Rossmann-fold domains"/>
    <property type="match status" value="1"/>
</dbReference>
<dbReference type="EMBL" id="AQQZ01000001">
    <property type="protein sequence ID" value="KNG95531.1"/>
    <property type="molecule type" value="Genomic_DNA"/>
</dbReference>
<dbReference type="RefSeq" id="WP_050529266.1">
    <property type="nucleotide sequence ID" value="NZ_AQQZ01000001.1"/>
</dbReference>
<name>A0A0L1JUT7_9RHOB</name>
<dbReference type="SUPFAM" id="SSF56059">
    <property type="entry name" value="Glutathione synthetase ATP-binding domain-like"/>
    <property type="match status" value="1"/>
</dbReference>
<dbReference type="InterPro" id="IPR016102">
    <property type="entry name" value="Succinyl-CoA_synth-like"/>
</dbReference>
<dbReference type="PANTHER" id="PTHR42793">
    <property type="entry name" value="COA BINDING DOMAIN CONTAINING PROTEIN"/>
    <property type="match status" value="1"/>
</dbReference>
<dbReference type="Pfam" id="PF13380">
    <property type="entry name" value="CoA_binding_2"/>
    <property type="match status" value="1"/>
</dbReference>
<dbReference type="Gene3D" id="3.30.470.20">
    <property type="entry name" value="ATP-grasp fold, B domain"/>
    <property type="match status" value="1"/>
</dbReference>
<dbReference type="Gene3D" id="3.30.1490.20">
    <property type="entry name" value="ATP-grasp fold, A domain"/>
    <property type="match status" value="1"/>
</dbReference>
<proteinExistence type="predicted"/>
<dbReference type="InterPro" id="IPR011761">
    <property type="entry name" value="ATP-grasp"/>
</dbReference>
<dbReference type="InterPro" id="IPR032875">
    <property type="entry name" value="Succ_CoA_lig_flav_dom"/>
</dbReference>
<dbReference type="STRING" id="1317121.ATO11_02770"/>
<dbReference type="GO" id="GO:0046872">
    <property type="term" value="F:metal ion binding"/>
    <property type="evidence" value="ECO:0007669"/>
    <property type="project" value="InterPro"/>
</dbReference>
<dbReference type="Pfam" id="PF13549">
    <property type="entry name" value="ATP-grasp_5"/>
    <property type="match status" value="1"/>
</dbReference>
<keyword evidence="2" id="KW-0067">ATP-binding</keyword>
<protein>
    <submittedName>
        <fullName evidence="4">Acyl-CoA synthetase</fullName>
    </submittedName>
</protein>
<reference evidence="4 5" key="1">
    <citation type="journal article" date="2015" name="Int. J. Syst. Evol. Microbiol.">
        <title>Aestuariivita atlantica sp. nov., isolated from deep sea sediment of the Atlantic Ocean.</title>
        <authorList>
            <person name="Li G."/>
            <person name="Lai Q."/>
            <person name="Du Y."/>
            <person name="Liu X."/>
            <person name="Sun F."/>
            <person name="Shao Z."/>
        </authorList>
    </citation>
    <scope>NUCLEOTIDE SEQUENCE [LARGE SCALE GENOMIC DNA]</scope>
    <source>
        <strain evidence="4 5">22II-S11-z3</strain>
    </source>
</reference>
<feature type="domain" description="ATP-grasp" evidence="3">
    <location>
        <begin position="480"/>
        <end position="679"/>
    </location>
</feature>
<gene>
    <name evidence="4" type="ORF">ATO11_02770</name>
</gene>
<evidence type="ECO:0000313" key="4">
    <source>
        <dbReference type="EMBL" id="KNG95531.1"/>
    </source>
</evidence>
<dbReference type="Gene3D" id="3.40.50.720">
    <property type="entry name" value="NAD(P)-binding Rossmann-like Domain"/>
    <property type="match status" value="1"/>
</dbReference>
<organism evidence="4 5">
    <name type="scientific">Pseudaestuariivita atlantica</name>
    <dbReference type="NCBI Taxonomy" id="1317121"/>
    <lineage>
        <taxon>Bacteria</taxon>
        <taxon>Pseudomonadati</taxon>
        <taxon>Pseudomonadota</taxon>
        <taxon>Alphaproteobacteria</taxon>
        <taxon>Rhodobacterales</taxon>
        <taxon>Paracoccaceae</taxon>
        <taxon>Pseudaestuariivita</taxon>
    </lineage>
</organism>
<keyword evidence="5" id="KW-1185">Reference proteome</keyword>
<keyword evidence="2" id="KW-0547">Nucleotide-binding</keyword>
<dbReference type="Gene3D" id="3.40.50.261">
    <property type="entry name" value="Succinyl-CoA synthetase domains"/>
    <property type="match status" value="2"/>
</dbReference>
<evidence type="ECO:0000256" key="2">
    <source>
        <dbReference type="PROSITE-ProRule" id="PRU00409"/>
    </source>
</evidence>
<dbReference type="OrthoDB" id="9807426at2"/>
<evidence type="ECO:0000259" key="3">
    <source>
        <dbReference type="PROSITE" id="PS50975"/>
    </source>
</evidence>
<dbReference type="PATRIC" id="fig|1317121.7.peg.561"/>
<dbReference type="Pfam" id="PF13607">
    <property type="entry name" value="Succ_CoA_lig"/>
    <property type="match status" value="1"/>
</dbReference>
<dbReference type="InterPro" id="IPR003781">
    <property type="entry name" value="CoA-bd"/>
</dbReference>
<evidence type="ECO:0000313" key="5">
    <source>
        <dbReference type="Proteomes" id="UP000036938"/>
    </source>
</evidence>
<dbReference type="SMART" id="SM00881">
    <property type="entry name" value="CoA_binding"/>
    <property type="match status" value="1"/>
</dbReference>
<dbReference type="InterPro" id="IPR013815">
    <property type="entry name" value="ATP_grasp_subdomain_1"/>
</dbReference>
<dbReference type="Proteomes" id="UP000036938">
    <property type="component" value="Unassembled WGS sequence"/>
</dbReference>
<comment type="caution">
    <text evidence="4">The sequence shown here is derived from an EMBL/GenBank/DDBJ whole genome shotgun (WGS) entry which is preliminary data.</text>
</comment>
<keyword evidence="1" id="KW-0816">Tricarboxylic acid cycle</keyword>
<dbReference type="AlphaFoldDB" id="A0A0L1JUT7"/>
<dbReference type="PROSITE" id="PS50975">
    <property type="entry name" value="ATP_GRASP"/>
    <property type="match status" value="1"/>
</dbReference>
<dbReference type="PANTHER" id="PTHR42793:SF4">
    <property type="entry name" value="BLL6376 PROTEIN"/>
    <property type="match status" value="1"/>
</dbReference>
<dbReference type="GO" id="GO:0005524">
    <property type="term" value="F:ATP binding"/>
    <property type="evidence" value="ECO:0007669"/>
    <property type="project" value="UniProtKB-UniRule"/>
</dbReference>
<dbReference type="SUPFAM" id="SSF52210">
    <property type="entry name" value="Succinyl-CoA synthetase domains"/>
    <property type="match status" value="2"/>
</dbReference>
<dbReference type="GO" id="GO:0006099">
    <property type="term" value="P:tricarboxylic acid cycle"/>
    <property type="evidence" value="ECO:0007669"/>
    <property type="project" value="UniProtKB-KW"/>
</dbReference>